<dbReference type="PANTHER" id="PTHR47363:SF1">
    <property type="entry name" value="GLUCOKINASE"/>
    <property type="match status" value="1"/>
</dbReference>
<comment type="similarity">
    <text evidence="3 4">Belongs to the bacterial glucokinase family.</text>
</comment>
<evidence type="ECO:0000313" key="5">
    <source>
        <dbReference type="EMBL" id="MBI5247878.1"/>
    </source>
</evidence>
<dbReference type="EC" id="2.7.1.2" evidence="3"/>
<dbReference type="Gene3D" id="3.30.420.40">
    <property type="match status" value="1"/>
</dbReference>
<organism evidence="5 6">
    <name type="scientific">Desulfomonile tiedjei</name>
    <dbReference type="NCBI Taxonomy" id="2358"/>
    <lineage>
        <taxon>Bacteria</taxon>
        <taxon>Pseudomonadati</taxon>
        <taxon>Thermodesulfobacteriota</taxon>
        <taxon>Desulfomonilia</taxon>
        <taxon>Desulfomonilales</taxon>
        <taxon>Desulfomonilaceae</taxon>
        <taxon>Desulfomonile</taxon>
    </lineage>
</organism>
<evidence type="ECO:0000313" key="6">
    <source>
        <dbReference type="Proteomes" id="UP000807825"/>
    </source>
</evidence>
<evidence type="ECO:0000256" key="2">
    <source>
        <dbReference type="ARBA" id="ARBA00022777"/>
    </source>
</evidence>
<comment type="caution">
    <text evidence="5">The sequence shown here is derived from an EMBL/GenBank/DDBJ whole genome shotgun (WGS) entry which is preliminary data.</text>
</comment>
<feature type="binding site" evidence="3">
    <location>
        <begin position="13"/>
        <end position="18"/>
    </location>
    <ligand>
        <name>ATP</name>
        <dbReference type="ChEBI" id="CHEBI:30616"/>
    </ligand>
</feature>
<keyword evidence="1 3" id="KW-0808">Transferase</keyword>
<comment type="catalytic activity">
    <reaction evidence="3">
        <text>D-glucose + ATP = D-glucose 6-phosphate + ADP + H(+)</text>
        <dbReference type="Rhea" id="RHEA:17825"/>
        <dbReference type="ChEBI" id="CHEBI:4167"/>
        <dbReference type="ChEBI" id="CHEBI:15378"/>
        <dbReference type="ChEBI" id="CHEBI:30616"/>
        <dbReference type="ChEBI" id="CHEBI:61548"/>
        <dbReference type="ChEBI" id="CHEBI:456216"/>
        <dbReference type="EC" id="2.7.1.2"/>
    </reaction>
</comment>
<keyword evidence="3" id="KW-0963">Cytoplasm</keyword>
<keyword evidence="3" id="KW-0324">Glycolysis</keyword>
<evidence type="ECO:0000256" key="3">
    <source>
        <dbReference type="HAMAP-Rule" id="MF_00524"/>
    </source>
</evidence>
<dbReference type="InterPro" id="IPR003836">
    <property type="entry name" value="Glucokinase"/>
</dbReference>
<dbReference type="GO" id="GO:0005737">
    <property type="term" value="C:cytoplasm"/>
    <property type="evidence" value="ECO:0007669"/>
    <property type="project" value="UniProtKB-SubCell"/>
</dbReference>
<keyword evidence="3" id="KW-0547">Nucleotide-binding</keyword>
<dbReference type="GO" id="GO:0006096">
    <property type="term" value="P:glycolytic process"/>
    <property type="evidence" value="ECO:0007669"/>
    <property type="project" value="UniProtKB-UniRule"/>
</dbReference>
<dbReference type="Pfam" id="PF02685">
    <property type="entry name" value="Glucokinase"/>
    <property type="match status" value="1"/>
</dbReference>
<reference evidence="5" key="1">
    <citation type="submission" date="2020-07" db="EMBL/GenBank/DDBJ databases">
        <title>Huge and variable diversity of episymbiotic CPR bacteria and DPANN archaea in groundwater ecosystems.</title>
        <authorList>
            <person name="He C.Y."/>
            <person name="Keren R."/>
            <person name="Whittaker M."/>
            <person name="Farag I.F."/>
            <person name="Doudna J."/>
            <person name="Cate J.H.D."/>
            <person name="Banfield J.F."/>
        </authorList>
    </citation>
    <scope>NUCLEOTIDE SEQUENCE</scope>
    <source>
        <strain evidence="5">NC_groundwater_1664_Pr3_B-0.1um_52_9</strain>
    </source>
</reference>
<dbReference type="Gene3D" id="3.40.367.20">
    <property type="match status" value="1"/>
</dbReference>
<dbReference type="SUPFAM" id="SSF53067">
    <property type="entry name" value="Actin-like ATPase domain"/>
    <property type="match status" value="1"/>
</dbReference>
<dbReference type="InterPro" id="IPR043129">
    <property type="entry name" value="ATPase_NBD"/>
</dbReference>
<dbReference type="GO" id="GO:0004340">
    <property type="term" value="F:glucokinase activity"/>
    <property type="evidence" value="ECO:0007669"/>
    <property type="project" value="UniProtKB-UniRule"/>
</dbReference>
<dbReference type="PANTHER" id="PTHR47363">
    <property type="entry name" value="GLUCOKINASE"/>
    <property type="match status" value="1"/>
</dbReference>
<dbReference type="GO" id="GO:0005536">
    <property type="term" value="F:D-glucose binding"/>
    <property type="evidence" value="ECO:0007669"/>
    <property type="project" value="InterPro"/>
</dbReference>
<evidence type="ECO:0000256" key="4">
    <source>
        <dbReference type="RuleBase" id="RU004046"/>
    </source>
</evidence>
<dbReference type="CDD" id="cd24008">
    <property type="entry name" value="ASKHA_NBD_GLK"/>
    <property type="match status" value="1"/>
</dbReference>
<dbReference type="HAMAP" id="MF_00524">
    <property type="entry name" value="Glucokinase"/>
    <property type="match status" value="1"/>
</dbReference>
<dbReference type="NCBIfam" id="TIGR00749">
    <property type="entry name" value="glk"/>
    <property type="match status" value="1"/>
</dbReference>
<name>A0A9D6UZA9_9BACT</name>
<gene>
    <name evidence="3 5" type="primary">glk</name>
    <name evidence="5" type="ORF">HY912_00145</name>
</gene>
<keyword evidence="3" id="KW-0067">ATP-binding</keyword>
<proteinExistence type="inferred from homology"/>
<dbReference type="EMBL" id="JACRDE010000005">
    <property type="protein sequence ID" value="MBI5247878.1"/>
    <property type="molecule type" value="Genomic_DNA"/>
</dbReference>
<dbReference type="Proteomes" id="UP000807825">
    <property type="component" value="Unassembled WGS sequence"/>
</dbReference>
<evidence type="ECO:0000256" key="1">
    <source>
        <dbReference type="ARBA" id="ARBA00022679"/>
    </source>
</evidence>
<dbReference type="GO" id="GO:0005524">
    <property type="term" value="F:ATP binding"/>
    <property type="evidence" value="ECO:0007669"/>
    <property type="project" value="UniProtKB-UniRule"/>
</dbReference>
<sequence length="336" mass="36097">MKRSDEEEIVLAGDIGGTKANLGVFQRGQDRPQPLVLESYSSAAASSLNELIADFLVKHSFPVSSACFGIAGPVIRGRVKTTNLPWEVTDREVQEFFNFASVILINDLTATGYSIPLLREEELFPVNTIPADTEGNVGLISPGTGLGMALLIRRDGNLIPLPSEGGHVDFAPTNEKQVGLWRSLKGSMDHVSVERVASGPGLFTIYKWLSGLNGREEPPWLTERFRLMDPPRAVSTAATVEKEPCCVESLEMFISIIGAAAGNLALTGMTTGGIFLGGGILPEIMPQLDDDAFMKAFTDKGRFRGILSGIPVNVILNDKAALLGAAQRALEARCVE</sequence>
<keyword evidence="2 3" id="KW-0418">Kinase</keyword>
<dbReference type="AlphaFoldDB" id="A0A9D6UZA9"/>
<comment type="subcellular location">
    <subcellularLocation>
        <location evidence="3">Cytoplasm</location>
    </subcellularLocation>
</comment>
<accession>A0A9D6UZA9</accession>
<protein>
    <recommendedName>
        <fullName evidence="3">Glucokinase</fullName>
        <ecNumber evidence="3">2.7.1.2</ecNumber>
    </recommendedName>
    <alternativeName>
        <fullName evidence="3">Glucose kinase</fullName>
    </alternativeName>
</protein>